<dbReference type="GO" id="GO:0006412">
    <property type="term" value="P:translation"/>
    <property type="evidence" value="ECO:0007669"/>
    <property type="project" value="UniProtKB-UniRule"/>
</dbReference>
<comment type="caution">
    <text evidence="9">The sequence shown here is derived from an EMBL/GenBank/DDBJ whole genome shotgun (WGS) entry which is preliminary data.</text>
</comment>
<dbReference type="PANTHER" id="PTHR11545:SF2">
    <property type="entry name" value="LARGE RIBOSOMAL SUBUNIT PROTEIN UL13M"/>
    <property type="match status" value="1"/>
</dbReference>
<dbReference type="GO" id="GO:0003735">
    <property type="term" value="F:structural constituent of ribosome"/>
    <property type="evidence" value="ECO:0007669"/>
    <property type="project" value="InterPro"/>
</dbReference>
<name>A0A916QLR1_9GAMM</name>
<evidence type="ECO:0000256" key="3">
    <source>
        <dbReference type="ARBA" id="ARBA00022980"/>
    </source>
</evidence>
<evidence type="ECO:0000256" key="1">
    <source>
        <dbReference type="ARBA" id="ARBA00006227"/>
    </source>
</evidence>
<evidence type="ECO:0000256" key="7">
    <source>
        <dbReference type="RuleBase" id="RU003877"/>
    </source>
</evidence>
<dbReference type="PROSITE" id="PS00783">
    <property type="entry name" value="RIBOSOMAL_L13"/>
    <property type="match status" value="1"/>
</dbReference>
<gene>
    <name evidence="6 8 9" type="primary">rplM</name>
    <name evidence="9" type="ORF">GCM10011403_22220</name>
</gene>
<dbReference type="FunFam" id="3.90.1180.10:FF:000001">
    <property type="entry name" value="50S ribosomal protein L13"/>
    <property type="match status" value="1"/>
</dbReference>
<evidence type="ECO:0000256" key="5">
    <source>
        <dbReference type="ARBA" id="ARBA00035201"/>
    </source>
</evidence>
<accession>A0A916QLR1</accession>
<dbReference type="EMBL" id="BMIY01000009">
    <property type="protein sequence ID" value="GFZ78700.1"/>
    <property type="molecule type" value="Genomic_DNA"/>
</dbReference>
<keyword evidence="10" id="KW-1185">Reference proteome</keyword>
<dbReference type="InterPro" id="IPR036899">
    <property type="entry name" value="Ribosomal_uL13_sf"/>
</dbReference>
<dbReference type="GO" id="GO:0017148">
    <property type="term" value="P:negative regulation of translation"/>
    <property type="evidence" value="ECO:0007669"/>
    <property type="project" value="TreeGrafter"/>
</dbReference>
<evidence type="ECO:0000313" key="10">
    <source>
        <dbReference type="Proteomes" id="UP000627715"/>
    </source>
</evidence>
<keyword evidence="4 6" id="KW-0687">Ribonucleoprotein</keyword>
<dbReference type="HAMAP" id="MF_01366">
    <property type="entry name" value="Ribosomal_uL13"/>
    <property type="match status" value="1"/>
</dbReference>
<dbReference type="InterPro" id="IPR023563">
    <property type="entry name" value="Ribosomal_uL13_CS"/>
</dbReference>
<dbReference type="NCBIfam" id="TIGR01066">
    <property type="entry name" value="rplM_bact"/>
    <property type="match status" value="1"/>
</dbReference>
<dbReference type="InterPro" id="IPR005822">
    <property type="entry name" value="Ribosomal_uL13"/>
</dbReference>
<evidence type="ECO:0000256" key="4">
    <source>
        <dbReference type="ARBA" id="ARBA00023274"/>
    </source>
</evidence>
<reference evidence="9" key="1">
    <citation type="journal article" date="2014" name="Int. J. Syst. Evol. Microbiol.">
        <title>Complete genome sequence of Corynebacterium casei LMG S-19264T (=DSM 44701T), isolated from a smear-ripened cheese.</title>
        <authorList>
            <consortium name="US DOE Joint Genome Institute (JGI-PGF)"/>
            <person name="Walter F."/>
            <person name="Albersmeier A."/>
            <person name="Kalinowski J."/>
            <person name="Ruckert C."/>
        </authorList>
    </citation>
    <scope>NUCLEOTIDE SEQUENCE</scope>
    <source>
        <strain evidence="9">CGMCC 1.15425</strain>
    </source>
</reference>
<dbReference type="Gene3D" id="3.90.1180.10">
    <property type="entry name" value="Ribosomal protein L13"/>
    <property type="match status" value="1"/>
</dbReference>
<comment type="similarity">
    <text evidence="1 6 7">Belongs to the universal ribosomal protein uL13 family.</text>
</comment>
<dbReference type="GO" id="GO:0003729">
    <property type="term" value="F:mRNA binding"/>
    <property type="evidence" value="ECO:0007669"/>
    <property type="project" value="UniProtKB-ARBA"/>
</dbReference>
<sequence length="146" mass="16452">MTFKMKTFSAKPQNVEHNWLLIDAEDKTLGRLATEIATRLRGKHKPEYTPHVDTGDFVVVVNAEKVRVTGNKASDKMYHRHSGHPGGLKSFSFEKLIDRSPERVLKLAVKGMLPRTPLGRAMFKKLKVYAGTEHPHAAQQPQALQL</sequence>
<dbReference type="Pfam" id="PF00572">
    <property type="entry name" value="Ribosomal_L13"/>
    <property type="match status" value="1"/>
</dbReference>
<evidence type="ECO:0000256" key="6">
    <source>
        <dbReference type="HAMAP-Rule" id="MF_01366"/>
    </source>
</evidence>
<evidence type="ECO:0000256" key="2">
    <source>
        <dbReference type="ARBA" id="ARBA00011838"/>
    </source>
</evidence>
<proteinExistence type="inferred from homology"/>
<dbReference type="AlphaFoldDB" id="A0A916QLR1"/>
<reference evidence="9" key="2">
    <citation type="submission" date="2020-09" db="EMBL/GenBank/DDBJ databases">
        <authorList>
            <person name="Sun Q."/>
            <person name="Zhou Y."/>
        </authorList>
    </citation>
    <scope>NUCLEOTIDE SEQUENCE</scope>
    <source>
        <strain evidence="9">CGMCC 1.15425</strain>
    </source>
</reference>
<organism evidence="9 10">
    <name type="scientific">Pseudohongiella nitratireducens</name>
    <dbReference type="NCBI Taxonomy" id="1768907"/>
    <lineage>
        <taxon>Bacteria</taxon>
        <taxon>Pseudomonadati</taxon>
        <taxon>Pseudomonadota</taxon>
        <taxon>Gammaproteobacteria</taxon>
        <taxon>Pseudomonadales</taxon>
        <taxon>Pseudohongiellaceae</taxon>
        <taxon>Pseudohongiella</taxon>
    </lineage>
</organism>
<dbReference type="SUPFAM" id="SSF52161">
    <property type="entry name" value="Ribosomal protein L13"/>
    <property type="match status" value="1"/>
</dbReference>
<evidence type="ECO:0000256" key="8">
    <source>
        <dbReference type="RuleBase" id="RU003878"/>
    </source>
</evidence>
<comment type="function">
    <text evidence="6 8">This protein is one of the early assembly proteins of the 50S ribosomal subunit, although it is not seen to bind rRNA by itself. It is important during the early stages of 50S assembly.</text>
</comment>
<dbReference type="GO" id="GO:0022625">
    <property type="term" value="C:cytosolic large ribosomal subunit"/>
    <property type="evidence" value="ECO:0007669"/>
    <property type="project" value="TreeGrafter"/>
</dbReference>
<keyword evidence="3 6" id="KW-0689">Ribosomal protein</keyword>
<dbReference type="Proteomes" id="UP000627715">
    <property type="component" value="Unassembled WGS sequence"/>
</dbReference>
<evidence type="ECO:0000313" key="9">
    <source>
        <dbReference type="EMBL" id="GFZ78700.1"/>
    </source>
</evidence>
<dbReference type="PANTHER" id="PTHR11545">
    <property type="entry name" value="RIBOSOMAL PROTEIN L13"/>
    <property type="match status" value="1"/>
</dbReference>
<dbReference type="PIRSF" id="PIRSF002181">
    <property type="entry name" value="Ribosomal_L13"/>
    <property type="match status" value="1"/>
</dbReference>
<dbReference type="CDD" id="cd00392">
    <property type="entry name" value="Ribosomal_L13"/>
    <property type="match status" value="1"/>
</dbReference>
<comment type="subunit">
    <text evidence="2 6">Part of the 50S ribosomal subunit.</text>
</comment>
<protein>
    <recommendedName>
        <fullName evidence="5 6">Large ribosomal subunit protein uL13</fullName>
    </recommendedName>
</protein>
<dbReference type="InterPro" id="IPR005823">
    <property type="entry name" value="Ribosomal_uL13_bac-type"/>
</dbReference>